<feature type="region of interest" description="Disordered" evidence="2">
    <location>
        <begin position="25"/>
        <end position="68"/>
    </location>
</feature>
<dbReference type="PRINTS" id="PR01573">
    <property type="entry name" value="SUPERTUBBY"/>
</dbReference>
<dbReference type="AlphaFoldDB" id="Q23KK0"/>
<proteinExistence type="inferred from homology"/>
<dbReference type="InterPro" id="IPR000007">
    <property type="entry name" value="Tubby_C"/>
</dbReference>
<organism evidence="4 5">
    <name type="scientific">Tetrahymena thermophila (strain SB210)</name>
    <dbReference type="NCBI Taxonomy" id="312017"/>
    <lineage>
        <taxon>Eukaryota</taxon>
        <taxon>Sar</taxon>
        <taxon>Alveolata</taxon>
        <taxon>Ciliophora</taxon>
        <taxon>Intramacronucleata</taxon>
        <taxon>Oligohymenophorea</taxon>
        <taxon>Hymenostomatida</taxon>
        <taxon>Tetrahymenina</taxon>
        <taxon>Tetrahymenidae</taxon>
        <taxon>Tetrahymena</taxon>
    </lineage>
</organism>
<dbReference type="InParanoid" id="Q23KK0"/>
<dbReference type="STRING" id="312017.Q23KK0"/>
<accession>Q23KK0</accession>
<protein>
    <submittedName>
        <fullName evidence="4">Tub family protein</fullName>
    </submittedName>
</protein>
<dbReference type="SUPFAM" id="SSF54518">
    <property type="entry name" value="Tubby C-terminal domain-like"/>
    <property type="match status" value="1"/>
</dbReference>
<name>Q23KK0_TETTS</name>
<evidence type="ECO:0000256" key="2">
    <source>
        <dbReference type="SAM" id="MobiDB-lite"/>
    </source>
</evidence>
<dbReference type="OrthoDB" id="8775810at2759"/>
<feature type="compositionally biased region" description="Acidic residues" evidence="2">
    <location>
        <begin position="51"/>
        <end position="68"/>
    </location>
</feature>
<evidence type="ECO:0000256" key="1">
    <source>
        <dbReference type="ARBA" id="ARBA00007129"/>
    </source>
</evidence>
<dbReference type="KEGG" id="tet:TTHERM_00193350"/>
<dbReference type="Pfam" id="PF01167">
    <property type="entry name" value="Tub"/>
    <property type="match status" value="1"/>
</dbReference>
<evidence type="ECO:0000259" key="3">
    <source>
        <dbReference type="Pfam" id="PF01167"/>
    </source>
</evidence>
<dbReference type="Proteomes" id="UP000009168">
    <property type="component" value="Unassembled WGS sequence"/>
</dbReference>
<sequence length="339" mass="40798">MIDIYDFTEKGIEVTQTLYRILQPAPPQIMDQQSSEEKQKKKQNKYSYDSSDSEQDNSIDDDDDDDEKNSDSIQFLYNSFVKLVQKKNIEFKMTSDVNKNQMLYAKLDVKNNQWLIYMLDPKNEEFNEQDPQFYLQIRQNKKEWVLWSNSCELCYQKKQCQPYTNRRQWLMFIMHDIQKEAENAVHVLQILIPRSDDDLRQEVICPKTMDKKHCKYNYSDKEFSYFEFQSKDTTLPDECYYIRTKFPSWSQNLKSWVIDSYGRIKSPSKRNFQLLFDQVNFQSETNLNQQQYEDKDYFPIFQMGKTSSCNYIVDYRHPFSFIQAFAIALCTSSWKSKLQ</sequence>
<dbReference type="Gene3D" id="3.20.90.10">
    <property type="entry name" value="Tubby Protein, Chain A"/>
    <property type="match status" value="1"/>
</dbReference>
<evidence type="ECO:0000313" key="4">
    <source>
        <dbReference type="EMBL" id="EAR96843.1"/>
    </source>
</evidence>
<dbReference type="HOGENOM" id="CLU_820131_0_0_1"/>
<gene>
    <name evidence="4" type="ORF">TTHERM_00193350</name>
</gene>
<dbReference type="GeneID" id="7845955"/>
<dbReference type="PANTHER" id="PTHR16517:SF7">
    <property type="entry name" value="PROTEIN KING TUBBY"/>
    <property type="match status" value="1"/>
</dbReference>
<dbReference type="InterPro" id="IPR025659">
    <property type="entry name" value="Tubby-like_C"/>
</dbReference>
<comment type="similarity">
    <text evidence="1">Belongs to the TUB family.</text>
</comment>
<evidence type="ECO:0000313" key="5">
    <source>
        <dbReference type="Proteomes" id="UP000009168"/>
    </source>
</evidence>
<dbReference type="EMBL" id="GG662673">
    <property type="protein sequence ID" value="EAR96843.1"/>
    <property type="molecule type" value="Genomic_DNA"/>
</dbReference>
<dbReference type="RefSeq" id="XP_001017088.1">
    <property type="nucleotide sequence ID" value="XM_001017088.1"/>
</dbReference>
<keyword evidence="5" id="KW-1185">Reference proteome</keyword>
<feature type="domain" description="Tubby C-terminal" evidence="3">
    <location>
        <begin position="91"/>
        <end position="330"/>
    </location>
</feature>
<reference evidence="5" key="1">
    <citation type="journal article" date="2006" name="PLoS Biol.">
        <title>Macronuclear genome sequence of the ciliate Tetrahymena thermophila, a model eukaryote.</title>
        <authorList>
            <person name="Eisen J.A."/>
            <person name="Coyne R.S."/>
            <person name="Wu M."/>
            <person name="Wu D."/>
            <person name="Thiagarajan M."/>
            <person name="Wortman J.R."/>
            <person name="Badger J.H."/>
            <person name="Ren Q."/>
            <person name="Amedeo P."/>
            <person name="Jones K.M."/>
            <person name="Tallon L.J."/>
            <person name="Delcher A.L."/>
            <person name="Salzberg S.L."/>
            <person name="Silva J.C."/>
            <person name="Haas B.J."/>
            <person name="Majoros W.H."/>
            <person name="Farzad M."/>
            <person name="Carlton J.M."/>
            <person name="Smith R.K. Jr."/>
            <person name="Garg J."/>
            <person name="Pearlman R.E."/>
            <person name="Karrer K.M."/>
            <person name="Sun L."/>
            <person name="Manning G."/>
            <person name="Elde N.C."/>
            <person name="Turkewitz A.P."/>
            <person name="Asai D.J."/>
            <person name="Wilkes D.E."/>
            <person name="Wang Y."/>
            <person name="Cai H."/>
            <person name="Collins K."/>
            <person name="Stewart B.A."/>
            <person name="Lee S.R."/>
            <person name="Wilamowska K."/>
            <person name="Weinberg Z."/>
            <person name="Ruzzo W.L."/>
            <person name="Wloga D."/>
            <person name="Gaertig J."/>
            <person name="Frankel J."/>
            <person name="Tsao C.-C."/>
            <person name="Gorovsky M.A."/>
            <person name="Keeling P.J."/>
            <person name="Waller R.F."/>
            <person name="Patron N.J."/>
            <person name="Cherry J.M."/>
            <person name="Stover N.A."/>
            <person name="Krieger C.J."/>
            <person name="del Toro C."/>
            <person name="Ryder H.F."/>
            <person name="Williamson S.C."/>
            <person name="Barbeau R.A."/>
            <person name="Hamilton E.P."/>
            <person name="Orias E."/>
        </authorList>
    </citation>
    <scope>NUCLEOTIDE SEQUENCE [LARGE SCALE GENOMIC DNA]</scope>
    <source>
        <strain evidence="5">SB210</strain>
    </source>
</reference>
<dbReference type="PANTHER" id="PTHR16517">
    <property type="entry name" value="TUBBY-RELATED"/>
    <property type="match status" value="1"/>
</dbReference>
<dbReference type="eggNOG" id="KOG2502">
    <property type="taxonomic scope" value="Eukaryota"/>
</dbReference>